<dbReference type="EMBL" id="AOIQ01000002">
    <property type="protein sequence ID" value="ELZ14309.1"/>
    <property type="molecule type" value="Genomic_DNA"/>
</dbReference>
<dbReference type="GO" id="GO:0019346">
    <property type="term" value="P:transsulfuration"/>
    <property type="evidence" value="ECO:0007669"/>
    <property type="project" value="InterPro"/>
</dbReference>
<feature type="region of interest" description="Disordered" evidence="4">
    <location>
        <begin position="1"/>
        <end position="35"/>
    </location>
</feature>
<evidence type="ECO:0000256" key="3">
    <source>
        <dbReference type="ARBA" id="ARBA00022898"/>
    </source>
</evidence>
<keyword evidence="3" id="KW-0663">Pyridoxal phosphate</keyword>
<dbReference type="RefSeq" id="WP_007696247.1">
    <property type="nucleotide sequence ID" value="NZ_AOIQ01000002.1"/>
</dbReference>
<comment type="caution">
    <text evidence="5">The sequence shown here is derived from an EMBL/GenBank/DDBJ whole genome shotgun (WGS) entry which is preliminary data.</text>
</comment>
<dbReference type="FunFam" id="3.40.640.10:FF:000046">
    <property type="entry name" value="Cystathionine gamma-lyase"/>
    <property type="match status" value="1"/>
</dbReference>
<accession>M0BXA6</accession>
<dbReference type="PROSITE" id="PS00868">
    <property type="entry name" value="CYS_MET_METAB_PP"/>
    <property type="match status" value="1"/>
</dbReference>
<comment type="similarity">
    <text evidence="2">Belongs to the trans-sulfuration enzymes family.</text>
</comment>
<dbReference type="Pfam" id="PF01053">
    <property type="entry name" value="Cys_Met_Meta_PP"/>
    <property type="match status" value="1"/>
</dbReference>
<comment type="cofactor">
    <cofactor evidence="1">
        <name>pyridoxal 5'-phosphate</name>
        <dbReference type="ChEBI" id="CHEBI:597326"/>
    </cofactor>
</comment>
<evidence type="ECO:0000256" key="1">
    <source>
        <dbReference type="ARBA" id="ARBA00001933"/>
    </source>
</evidence>
<reference evidence="5 6" key="1">
    <citation type="journal article" date="2014" name="PLoS Genet.">
        <title>Phylogenetically driven sequencing of extremely halophilic archaea reveals strategies for static and dynamic osmo-response.</title>
        <authorList>
            <person name="Becker E.A."/>
            <person name="Seitzer P.M."/>
            <person name="Tritt A."/>
            <person name="Larsen D."/>
            <person name="Krusor M."/>
            <person name="Yao A.I."/>
            <person name="Wu D."/>
            <person name="Madern D."/>
            <person name="Eisen J.A."/>
            <person name="Darling A.E."/>
            <person name="Facciotti M.T."/>
        </authorList>
    </citation>
    <scope>NUCLEOTIDE SEQUENCE [LARGE SCALE GENOMIC DNA]</scope>
    <source>
        <strain evidence="5 6">JCM 14624</strain>
    </source>
</reference>
<dbReference type="CDD" id="cd00614">
    <property type="entry name" value="CGS_like"/>
    <property type="match status" value="1"/>
</dbReference>
<dbReference type="InterPro" id="IPR015421">
    <property type="entry name" value="PyrdxlP-dep_Trfase_major"/>
</dbReference>
<dbReference type="PANTHER" id="PTHR11808">
    <property type="entry name" value="TRANS-SULFURATION ENZYME FAMILY MEMBER"/>
    <property type="match status" value="1"/>
</dbReference>
<keyword evidence="6" id="KW-1185">Reference proteome</keyword>
<evidence type="ECO:0000256" key="2">
    <source>
        <dbReference type="ARBA" id="ARBA00009077"/>
    </source>
</evidence>
<dbReference type="GO" id="GO:0004123">
    <property type="term" value="F:cystathionine gamma-lyase activity"/>
    <property type="evidence" value="ECO:0007669"/>
    <property type="project" value="TreeGrafter"/>
</dbReference>
<dbReference type="PATRIC" id="fig|1227490.4.peg.70"/>
<dbReference type="OrthoDB" id="43458at2157"/>
<dbReference type="InterPro" id="IPR054542">
    <property type="entry name" value="Cys_met_metab_PP"/>
</dbReference>
<dbReference type="PIRSF" id="PIRSF001434">
    <property type="entry name" value="CGS"/>
    <property type="match status" value="1"/>
</dbReference>
<keyword evidence="5" id="KW-0456">Lyase</keyword>
<dbReference type="Proteomes" id="UP000011560">
    <property type="component" value="Unassembled WGS sequence"/>
</dbReference>
<dbReference type="InterPro" id="IPR015424">
    <property type="entry name" value="PyrdxlP-dep_Trfase"/>
</dbReference>
<dbReference type="GO" id="GO:0019343">
    <property type="term" value="P:cysteine biosynthetic process via cystathionine"/>
    <property type="evidence" value="ECO:0007669"/>
    <property type="project" value="TreeGrafter"/>
</dbReference>
<evidence type="ECO:0000313" key="6">
    <source>
        <dbReference type="Proteomes" id="UP000011560"/>
    </source>
</evidence>
<dbReference type="GO" id="GO:0005737">
    <property type="term" value="C:cytoplasm"/>
    <property type="evidence" value="ECO:0007669"/>
    <property type="project" value="TreeGrafter"/>
</dbReference>
<gene>
    <name evidence="5" type="ORF">C479_00335</name>
</gene>
<name>M0BXA6_9EURY</name>
<dbReference type="Gene3D" id="3.90.1150.10">
    <property type="entry name" value="Aspartate Aminotransferase, domain 1"/>
    <property type="match status" value="1"/>
</dbReference>
<protein>
    <submittedName>
        <fullName evidence="5">Cystathionine gamma-lyase</fullName>
    </submittedName>
</protein>
<dbReference type="InterPro" id="IPR000277">
    <property type="entry name" value="Cys/Met-Metab_PyrdxlP-dep_enz"/>
</dbReference>
<proteinExistence type="inferred from homology"/>
<dbReference type="SUPFAM" id="SSF53383">
    <property type="entry name" value="PLP-dependent transferases"/>
    <property type="match status" value="1"/>
</dbReference>
<dbReference type="STRING" id="1227490.C479_00335"/>
<dbReference type="InterPro" id="IPR015422">
    <property type="entry name" value="PyrdxlP-dep_Trfase_small"/>
</dbReference>
<dbReference type="Gene3D" id="3.40.640.10">
    <property type="entry name" value="Type I PLP-dependent aspartate aminotransferase-like (Major domain)"/>
    <property type="match status" value="1"/>
</dbReference>
<organism evidence="5 6">
    <name type="scientific">Halovivax asiaticus JCM 14624</name>
    <dbReference type="NCBI Taxonomy" id="1227490"/>
    <lineage>
        <taxon>Archaea</taxon>
        <taxon>Methanobacteriati</taxon>
        <taxon>Methanobacteriota</taxon>
        <taxon>Stenosarchaea group</taxon>
        <taxon>Halobacteria</taxon>
        <taxon>Halobacteriales</taxon>
        <taxon>Natrialbaceae</taxon>
        <taxon>Halovivax</taxon>
    </lineage>
</organism>
<evidence type="ECO:0000313" key="5">
    <source>
        <dbReference type="EMBL" id="ELZ14309.1"/>
    </source>
</evidence>
<evidence type="ECO:0000256" key="4">
    <source>
        <dbReference type="SAM" id="MobiDB-lite"/>
    </source>
</evidence>
<sequence>MTRHKHRSERNRFATIAVGTGQTEPHPHRGGTNDVVPPLHLSTTFEWADEPDANEHDYSRESNPTRAALEAQLARLEGGDHGLAFASGMAAISTTMLSLVPPGGHVVSSDSIYSGTEKLLTEYMAGQLGVTTDFVDARDPENVADGVDVDTDLIWAETPSNPLIRVCDIQTIATIADDYDTPFGVDSTFASPYYQAPLELGADIVVHSTTKYLNGHSDSIGGAVITDDGGVFEQLSSAQRVGFGNMLSPFDCYLVARGIKTLPARMEHHERNALTVARFLENHDHVARVHYPGLESHPQHDLASEQMSGYSGMLSFEFDGTLIELEAFVEGLVIFTPGASLGGVESLIEVPSLMLPDEFSRSAESAEISETLVRVSVGLEDADDLCEDLQTALP</sequence>
<dbReference type="GO" id="GO:0030170">
    <property type="term" value="F:pyridoxal phosphate binding"/>
    <property type="evidence" value="ECO:0007669"/>
    <property type="project" value="InterPro"/>
</dbReference>
<dbReference type="PANTHER" id="PTHR11808:SF15">
    <property type="entry name" value="CYSTATHIONINE GAMMA-LYASE"/>
    <property type="match status" value="1"/>
</dbReference>
<dbReference type="AlphaFoldDB" id="M0BXA6"/>